<dbReference type="GeneID" id="66074791"/>
<dbReference type="RefSeq" id="XP_043011379.1">
    <property type="nucleotide sequence ID" value="XM_043150292.1"/>
</dbReference>
<comment type="caution">
    <text evidence="2">The sequence shown here is derived from an EMBL/GenBank/DDBJ whole genome shotgun (WGS) entry which is preliminary data.</text>
</comment>
<keyword evidence="1" id="KW-0732">Signal</keyword>
<reference evidence="2" key="1">
    <citation type="journal article" date="2021" name="Genome Biol. Evol.">
        <title>The assembled and annotated genome of the fairy-ring fungus Marasmius oreades.</title>
        <authorList>
            <person name="Hiltunen M."/>
            <person name="Ament-Velasquez S.L."/>
            <person name="Johannesson H."/>
        </authorList>
    </citation>
    <scope>NUCLEOTIDE SEQUENCE</scope>
    <source>
        <strain evidence="2">03SP1</strain>
    </source>
</reference>
<proteinExistence type="predicted"/>
<protein>
    <submittedName>
        <fullName evidence="2">Uncharacterized protein</fullName>
    </submittedName>
</protein>
<evidence type="ECO:0000256" key="1">
    <source>
        <dbReference type="SAM" id="SignalP"/>
    </source>
</evidence>
<keyword evidence="3" id="KW-1185">Reference proteome</keyword>
<name>A0A9P7UW86_9AGAR</name>
<accession>A0A9P7UW86</accession>
<dbReference type="Proteomes" id="UP001049176">
    <property type="component" value="Chromosome 3"/>
</dbReference>
<dbReference type="AlphaFoldDB" id="A0A9P7UW86"/>
<organism evidence="2 3">
    <name type="scientific">Marasmius oreades</name>
    <name type="common">fairy-ring Marasmius</name>
    <dbReference type="NCBI Taxonomy" id="181124"/>
    <lineage>
        <taxon>Eukaryota</taxon>
        <taxon>Fungi</taxon>
        <taxon>Dikarya</taxon>
        <taxon>Basidiomycota</taxon>
        <taxon>Agaricomycotina</taxon>
        <taxon>Agaricomycetes</taxon>
        <taxon>Agaricomycetidae</taxon>
        <taxon>Agaricales</taxon>
        <taxon>Marasmiineae</taxon>
        <taxon>Marasmiaceae</taxon>
        <taxon>Marasmius</taxon>
    </lineage>
</organism>
<feature type="signal peptide" evidence="1">
    <location>
        <begin position="1"/>
        <end position="19"/>
    </location>
</feature>
<evidence type="ECO:0000313" key="3">
    <source>
        <dbReference type="Proteomes" id="UP001049176"/>
    </source>
</evidence>
<dbReference type="EMBL" id="CM032183">
    <property type="protein sequence ID" value="KAG7094909.1"/>
    <property type="molecule type" value="Genomic_DNA"/>
</dbReference>
<gene>
    <name evidence="2" type="ORF">E1B28_005715</name>
</gene>
<evidence type="ECO:0000313" key="2">
    <source>
        <dbReference type="EMBL" id="KAG7094909.1"/>
    </source>
</evidence>
<dbReference type="OrthoDB" id="3043660at2759"/>
<sequence>MRFSSTFVALAATFGLVVSNPLEVRQEAARFGSVNVNPSTVAPGGTLKIRYNATTARSHPLFVDFSLQGKFDNGNDTPRLVLSRNDFGPNEVILDANIKLPPVETLGDTNSWLVLAFVTYPQDGFILTGGTSAPVSFTSA</sequence>
<feature type="chain" id="PRO_5040419636" evidence="1">
    <location>
        <begin position="20"/>
        <end position="140"/>
    </location>
</feature>
<dbReference type="KEGG" id="more:E1B28_005715"/>